<sequence length="383" mass="40775">MVANTDGRPTERDAWLALGLIPEVGAATFYRLVQGLGSAEAVLRAKAGALEQVPGISQQVARAIVSFPWQDALDRELRVIETRGLGLIRFGDEGYPELLAAIHSPPPILYVRGTIEPEDRVAVAIVGSRQASQYGSAMAEQISGELAERGVTIVSGMARGIDAAAHRSALRAAGRTIAVLGCGLGVTYPPEHAELADQIAEQGALISEFPIFTPPKPGHFPQRNRIISGLARGIVVIEAGLKSGAMITANYALEQGREVFAVPGQVTSRSSRGCHQLIKAGAKLTEGWEDILEEIELQMTPGSQVVRDPTPVSRSLAQEEILIIDAMEAGPMQIDDLIGRTQLPAGQMASLLLSLMLKGMIEELPGKSFAKRLRPPHGAGSRV</sequence>
<gene>
    <name evidence="7" type="primary">dprA</name>
    <name evidence="7" type="ORF">CLG94_05550</name>
</gene>
<dbReference type="InterPro" id="IPR010994">
    <property type="entry name" value="RuvA_2-like"/>
</dbReference>
<dbReference type="InterPro" id="IPR041614">
    <property type="entry name" value="DprA_WH"/>
</dbReference>
<dbReference type="InterPro" id="IPR057666">
    <property type="entry name" value="DrpA_SLOG"/>
</dbReference>
<name>A0A2T4TYF0_9BACT</name>
<dbReference type="GO" id="GO:0006281">
    <property type="term" value="P:DNA repair"/>
    <property type="evidence" value="ECO:0007669"/>
    <property type="project" value="UniProtKB-KW"/>
</dbReference>
<dbReference type="Gene3D" id="3.40.50.450">
    <property type="match status" value="1"/>
</dbReference>
<dbReference type="InterPro" id="IPR003488">
    <property type="entry name" value="DprA"/>
</dbReference>
<dbReference type="InterPro" id="IPR036388">
    <property type="entry name" value="WH-like_DNA-bd_sf"/>
</dbReference>
<reference evidence="8" key="2">
    <citation type="journal article" date="2018" name="Environ. Microbiol.">
        <title>Bloom of a denitrifying methanotroph, 'Candidatus Methylomirabilis limnetica', in a deep stratified lake.</title>
        <authorList>
            <person name="Graf J.S."/>
            <person name="Mayr M.J."/>
            <person name="Marchant H.K."/>
            <person name="Tienken D."/>
            <person name="Hach P.F."/>
            <person name="Brand A."/>
            <person name="Schubert C.J."/>
            <person name="Kuypers M.M."/>
            <person name="Milucka J."/>
        </authorList>
    </citation>
    <scope>NUCLEOTIDE SEQUENCE [LARGE SCALE GENOMIC DNA]</scope>
    <source>
        <strain evidence="8">Zug</strain>
    </source>
</reference>
<dbReference type="InterPro" id="IPR041663">
    <property type="entry name" value="DisA/LigA_HHH"/>
</dbReference>
<organism evidence="7 8">
    <name type="scientific">Candidatus Methylomirabilis limnetica</name>
    <dbReference type="NCBI Taxonomy" id="2033718"/>
    <lineage>
        <taxon>Bacteria</taxon>
        <taxon>Candidatus Methylomirabilota</taxon>
        <taxon>Candidatus Methylomirabilia</taxon>
        <taxon>Candidatus Methylomirabilales</taxon>
        <taxon>Candidatus Methylomirabilaceae</taxon>
        <taxon>Candidatus Methylomirabilis</taxon>
    </lineage>
</organism>
<evidence type="ECO:0000259" key="5">
    <source>
        <dbReference type="Pfam" id="PF12826"/>
    </source>
</evidence>
<accession>A0A2T4TYF0</accession>
<dbReference type="RefSeq" id="WP_107561876.1">
    <property type="nucleotide sequence ID" value="NZ_NVQC01000017.1"/>
</dbReference>
<keyword evidence="2" id="KW-0227">DNA damage</keyword>
<evidence type="ECO:0000256" key="3">
    <source>
        <dbReference type="ARBA" id="ARBA00023204"/>
    </source>
</evidence>
<dbReference type="PANTHER" id="PTHR43022">
    <property type="entry name" value="PROTEIN SMF"/>
    <property type="match status" value="1"/>
</dbReference>
<feature type="domain" description="Smf/DprA SLOG" evidence="4">
    <location>
        <begin position="88"/>
        <end position="295"/>
    </location>
</feature>
<keyword evidence="8" id="KW-1185">Reference proteome</keyword>
<dbReference type="NCBIfam" id="TIGR00732">
    <property type="entry name" value="dprA"/>
    <property type="match status" value="1"/>
</dbReference>
<evidence type="ECO:0000256" key="2">
    <source>
        <dbReference type="ARBA" id="ARBA00022763"/>
    </source>
</evidence>
<feature type="domain" description="DisA/LigA helix-hairpin-helix motif" evidence="5">
    <location>
        <begin position="15"/>
        <end position="67"/>
    </location>
</feature>
<feature type="domain" description="DprA winged helix" evidence="6">
    <location>
        <begin position="308"/>
        <end position="367"/>
    </location>
</feature>
<protein>
    <submittedName>
        <fullName evidence="7">DNA-protecting protein DprA</fullName>
    </submittedName>
</protein>
<dbReference type="SUPFAM" id="SSF47781">
    <property type="entry name" value="RuvA domain 2-like"/>
    <property type="match status" value="1"/>
</dbReference>
<dbReference type="Pfam" id="PF17782">
    <property type="entry name" value="WHD_DprA"/>
    <property type="match status" value="1"/>
</dbReference>
<evidence type="ECO:0000259" key="6">
    <source>
        <dbReference type="Pfam" id="PF17782"/>
    </source>
</evidence>
<evidence type="ECO:0000313" key="7">
    <source>
        <dbReference type="EMBL" id="PTL36130.1"/>
    </source>
</evidence>
<dbReference type="Proteomes" id="UP000241436">
    <property type="component" value="Unassembled WGS sequence"/>
</dbReference>
<evidence type="ECO:0000256" key="1">
    <source>
        <dbReference type="ARBA" id="ARBA00006525"/>
    </source>
</evidence>
<proteinExistence type="inferred from homology"/>
<dbReference type="SUPFAM" id="SSF102405">
    <property type="entry name" value="MCP/YpsA-like"/>
    <property type="match status" value="1"/>
</dbReference>
<keyword evidence="3" id="KW-0234">DNA repair</keyword>
<dbReference type="AlphaFoldDB" id="A0A2T4TYF0"/>
<dbReference type="Pfam" id="PF12826">
    <property type="entry name" value="HHH_2"/>
    <property type="match status" value="1"/>
</dbReference>
<dbReference type="PANTHER" id="PTHR43022:SF1">
    <property type="entry name" value="PROTEIN SMF"/>
    <property type="match status" value="1"/>
</dbReference>
<evidence type="ECO:0000313" key="8">
    <source>
        <dbReference type="Proteomes" id="UP000241436"/>
    </source>
</evidence>
<dbReference type="OrthoDB" id="9785707at2"/>
<comment type="caution">
    <text evidence="7">The sequence shown here is derived from an EMBL/GenBank/DDBJ whole genome shotgun (WGS) entry which is preliminary data.</text>
</comment>
<dbReference type="Pfam" id="PF02481">
    <property type="entry name" value="DNA_processg_A"/>
    <property type="match status" value="1"/>
</dbReference>
<reference evidence="7 8" key="1">
    <citation type="submission" date="2017-09" db="EMBL/GenBank/DDBJ databases">
        <title>Bloom of a denitrifying methanotroph, Candidatus Methylomirabilis limnetica, in a deep stratified lake.</title>
        <authorList>
            <person name="Graf J.S."/>
            <person name="Marchant H.K."/>
            <person name="Tienken D."/>
            <person name="Hach P.F."/>
            <person name="Brand A."/>
            <person name="Schubert C.J."/>
            <person name="Kuypers M.M."/>
            <person name="Milucka J."/>
        </authorList>
    </citation>
    <scope>NUCLEOTIDE SEQUENCE [LARGE SCALE GENOMIC DNA]</scope>
    <source>
        <strain evidence="7 8">Zug</strain>
    </source>
</reference>
<dbReference type="EMBL" id="NVQC01000017">
    <property type="protein sequence ID" value="PTL36130.1"/>
    <property type="molecule type" value="Genomic_DNA"/>
</dbReference>
<dbReference type="Gene3D" id="1.10.10.10">
    <property type="entry name" value="Winged helix-like DNA-binding domain superfamily/Winged helix DNA-binding domain"/>
    <property type="match status" value="1"/>
</dbReference>
<evidence type="ECO:0000259" key="4">
    <source>
        <dbReference type="Pfam" id="PF02481"/>
    </source>
</evidence>
<dbReference type="GO" id="GO:0009294">
    <property type="term" value="P:DNA-mediated transformation"/>
    <property type="evidence" value="ECO:0007669"/>
    <property type="project" value="InterPro"/>
</dbReference>
<comment type="similarity">
    <text evidence="1">Belongs to the DprA/Smf family.</text>
</comment>